<dbReference type="AlphaFoldDB" id="A0AAN9G8W5"/>
<dbReference type="PANTHER" id="PTHR43899:SF13">
    <property type="entry name" value="RH59310P"/>
    <property type="match status" value="1"/>
</dbReference>
<reference evidence="7 8" key="1">
    <citation type="submission" date="2024-02" db="EMBL/GenBank/DDBJ databases">
        <title>Chromosome-scale genome assembly of the rough periwinkle Littorina saxatilis.</title>
        <authorList>
            <person name="De Jode A."/>
            <person name="Faria R."/>
            <person name="Formenti G."/>
            <person name="Sims Y."/>
            <person name="Smith T.P."/>
            <person name="Tracey A."/>
            <person name="Wood J.M.D."/>
            <person name="Zagrodzka Z.B."/>
            <person name="Johannesson K."/>
            <person name="Butlin R.K."/>
            <person name="Leder E.H."/>
        </authorList>
    </citation>
    <scope>NUCLEOTIDE SEQUENCE [LARGE SCALE GENOMIC DNA]</scope>
    <source>
        <strain evidence="7">Snail1</strain>
        <tissue evidence="7">Muscle</tissue>
    </source>
</reference>
<proteinExistence type="inferred from homology"/>
<evidence type="ECO:0000256" key="1">
    <source>
        <dbReference type="ARBA" id="ARBA00004240"/>
    </source>
</evidence>
<evidence type="ECO:0000313" key="7">
    <source>
        <dbReference type="EMBL" id="KAK7098914.1"/>
    </source>
</evidence>
<dbReference type="GO" id="GO:0005783">
    <property type="term" value="C:endoplasmic reticulum"/>
    <property type="evidence" value="ECO:0007669"/>
    <property type="project" value="UniProtKB-SubCell"/>
</dbReference>
<dbReference type="Pfam" id="PF00106">
    <property type="entry name" value="adh_short"/>
    <property type="match status" value="1"/>
</dbReference>
<dbReference type="PIRSF" id="PIRSF000126">
    <property type="entry name" value="11-beta-HSD1"/>
    <property type="match status" value="1"/>
</dbReference>
<keyword evidence="6" id="KW-0812">Transmembrane</keyword>
<dbReference type="FunFam" id="3.40.50.720:FF:000137">
    <property type="entry name" value="Hydroxysteroid (17-beta) dehydrogenase 3"/>
    <property type="match status" value="1"/>
</dbReference>
<dbReference type="InterPro" id="IPR002347">
    <property type="entry name" value="SDR_fam"/>
</dbReference>
<evidence type="ECO:0000313" key="8">
    <source>
        <dbReference type="Proteomes" id="UP001374579"/>
    </source>
</evidence>
<dbReference type="PRINTS" id="PR00081">
    <property type="entry name" value="GDHRDH"/>
</dbReference>
<feature type="transmembrane region" description="Helical" evidence="6">
    <location>
        <begin position="20"/>
        <end position="46"/>
    </location>
</feature>
<organism evidence="7 8">
    <name type="scientific">Littorina saxatilis</name>
    <dbReference type="NCBI Taxonomy" id="31220"/>
    <lineage>
        <taxon>Eukaryota</taxon>
        <taxon>Metazoa</taxon>
        <taxon>Spiralia</taxon>
        <taxon>Lophotrochozoa</taxon>
        <taxon>Mollusca</taxon>
        <taxon>Gastropoda</taxon>
        <taxon>Caenogastropoda</taxon>
        <taxon>Littorinimorpha</taxon>
        <taxon>Littorinoidea</taxon>
        <taxon>Littorinidae</taxon>
        <taxon>Littorina</taxon>
    </lineage>
</organism>
<gene>
    <name evidence="7" type="ORF">V1264_003129</name>
</gene>
<comment type="caution">
    <text evidence="7">The sequence shown here is derived from an EMBL/GenBank/DDBJ whole genome shotgun (WGS) entry which is preliminary data.</text>
</comment>
<dbReference type="InterPro" id="IPR036291">
    <property type="entry name" value="NAD(P)-bd_dom_sf"/>
</dbReference>
<keyword evidence="8" id="KW-1185">Reference proteome</keyword>
<comment type="similarity">
    <text evidence="2 5">Belongs to the short-chain dehydrogenases/reductases (SDR) family.</text>
</comment>
<sequence>MALSSMLQTYFGKSAEYFTVIGAIATAYIAFRATSSVLNGLFTYFLSGMLGLSLNLKNAGSWAVVTGCTDGIGKAYAEQIAKRGINIVLISRTRSKLEELAKDIESRFKVQTRVIAADFTRPDIYDAISRELVGLDIGTLVNNVGMGYDFPEFFDQVENRNKLVLDMINCNSTSVAMMTGIVLPGMVAKKKGVIINISSAAGKKPTPLLSLYSGTKSFVDFFSRSLQHEYGPKGITVQVVLPYFVATKMSKIRNGSIFAPSPTTYVNSALNTVGLQSRTVGYWSHAIQDKVNMLLPLTLTTHFLMGARAKGLKKKVAKKE</sequence>
<name>A0AAN9G8W5_9CAEN</name>
<protein>
    <submittedName>
        <fullName evidence="7">Uncharacterized protein</fullName>
    </submittedName>
</protein>
<dbReference type="GO" id="GO:0016491">
    <property type="term" value="F:oxidoreductase activity"/>
    <property type="evidence" value="ECO:0007669"/>
    <property type="project" value="UniProtKB-KW"/>
</dbReference>
<keyword evidence="4" id="KW-0560">Oxidoreductase</keyword>
<evidence type="ECO:0000256" key="5">
    <source>
        <dbReference type="RuleBase" id="RU000363"/>
    </source>
</evidence>
<dbReference type="Proteomes" id="UP001374579">
    <property type="component" value="Unassembled WGS sequence"/>
</dbReference>
<keyword evidence="3" id="KW-0521">NADP</keyword>
<dbReference type="PRINTS" id="PR00080">
    <property type="entry name" value="SDRFAMILY"/>
</dbReference>
<dbReference type="PROSITE" id="PS00061">
    <property type="entry name" value="ADH_SHORT"/>
    <property type="match status" value="1"/>
</dbReference>
<evidence type="ECO:0000256" key="4">
    <source>
        <dbReference type="ARBA" id="ARBA00023002"/>
    </source>
</evidence>
<comment type="subcellular location">
    <subcellularLocation>
        <location evidence="1">Endoplasmic reticulum</location>
    </subcellularLocation>
</comment>
<evidence type="ECO:0000256" key="6">
    <source>
        <dbReference type="SAM" id="Phobius"/>
    </source>
</evidence>
<dbReference type="InterPro" id="IPR051019">
    <property type="entry name" value="VLCFA-Steroid_DH"/>
</dbReference>
<accession>A0AAN9G8W5</accession>
<evidence type="ECO:0000256" key="3">
    <source>
        <dbReference type="ARBA" id="ARBA00022857"/>
    </source>
</evidence>
<dbReference type="EMBL" id="JBAMIC010000012">
    <property type="protein sequence ID" value="KAK7098914.1"/>
    <property type="molecule type" value="Genomic_DNA"/>
</dbReference>
<dbReference type="SUPFAM" id="SSF51735">
    <property type="entry name" value="NAD(P)-binding Rossmann-fold domains"/>
    <property type="match status" value="1"/>
</dbReference>
<dbReference type="PANTHER" id="PTHR43899">
    <property type="entry name" value="RH59310P"/>
    <property type="match status" value="1"/>
</dbReference>
<dbReference type="Gene3D" id="3.40.50.720">
    <property type="entry name" value="NAD(P)-binding Rossmann-like Domain"/>
    <property type="match status" value="1"/>
</dbReference>
<keyword evidence="6" id="KW-1133">Transmembrane helix</keyword>
<dbReference type="InterPro" id="IPR020904">
    <property type="entry name" value="Sc_DH/Rdtase_CS"/>
</dbReference>
<keyword evidence="6" id="KW-0472">Membrane</keyword>
<dbReference type="CDD" id="cd05356">
    <property type="entry name" value="17beta-HSD1_like_SDR_c"/>
    <property type="match status" value="1"/>
</dbReference>
<evidence type="ECO:0000256" key="2">
    <source>
        <dbReference type="ARBA" id="ARBA00006484"/>
    </source>
</evidence>